<sequence>MSEIIVLFDGFSNMSGKDQLDANCSCTLIKGMHNIIVDTMTAWDADKIKNALQQNQMIPEAINYVVSTHGHSDHVGNNNLFLNAKHIVGFSISFREKYFMHPFDKGEEYKINDSVKVIPTPGHTQSDVTVIATTRRGEAIAITGDLFERREDIENPSIWLEAGSEDPVQQMKNRSKVADSASWIVPGHGTKFRVTDEIRQILRKQAQDSS</sequence>
<dbReference type="AlphaFoldDB" id="A0A6J2K0C1"/>
<accession>A0A6J2K0C1</accession>
<evidence type="ECO:0000313" key="9">
    <source>
        <dbReference type="RefSeq" id="XP_028035123.1"/>
    </source>
</evidence>
<dbReference type="GO" id="GO:0031123">
    <property type="term" value="P:RNA 3'-end processing"/>
    <property type="evidence" value="ECO:0007669"/>
    <property type="project" value="UniProtKB-ARBA"/>
</dbReference>
<evidence type="ECO:0000313" key="8">
    <source>
        <dbReference type="Proteomes" id="UP000504629"/>
    </source>
</evidence>
<comment type="subunit">
    <text evidence="2">Homodimer.</text>
</comment>
<evidence type="ECO:0000256" key="4">
    <source>
        <dbReference type="ARBA" id="ARBA00032988"/>
    </source>
</evidence>
<dbReference type="GO" id="GO:0005829">
    <property type="term" value="C:cytosol"/>
    <property type="evidence" value="ECO:0007669"/>
    <property type="project" value="UniProtKB-SubCell"/>
</dbReference>
<dbReference type="SUPFAM" id="SSF56281">
    <property type="entry name" value="Metallo-hydrolase/oxidoreductase"/>
    <property type="match status" value="1"/>
</dbReference>
<dbReference type="PANTHER" id="PTHR23200:SF48">
    <property type="entry name" value="METALLO-BETA-LACTAMASE DOMAIN-CONTAINING PROTEIN 1"/>
    <property type="match status" value="1"/>
</dbReference>
<organism evidence="8 9">
    <name type="scientific">Bombyx mandarina</name>
    <name type="common">Wild silk moth</name>
    <name type="synonym">Wild silkworm</name>
    <dbReference type="NCBI Taxonomy" id="7092"/>
    <lineage>
        <taxon>Eukaryota</taxon>
        <taxon>Metazoa</taxon>
        <taxon>Ecdysozoa</taxon>
        <taxon>Arthropoda</taxon>
        <taxon>Hexapoda</taxon>
        <taxon>Insecta</taxon>
        <taxon>Pterygota</taxon>
        <taxon>Neoptera</taxon>
        <taxon>Endopterygota</taxon>
        <taxon>Lepidoptera</taxon>
        <taxon>Glossata</taxon>
        <taxon>Ditrysia</taxon>
        <taxon>Bombycoidea</taxon>
        <taxon>Bombycidae</taxon>
        <taxon>Bombycinae</taxon>
        <taxon>Bombyx</taxon>
    </lineage>
</organism>
<dbReference type="InterPro" id="IPR036866">
    <property type="entry name" value="RibonucZ/Hydroxyglut_hydro"/>
</dbReference>
<dbReference type="CDD" id="cd07711">
    <property type="entry name" value="MBLAC1-like_MBL-fold"/>
    <property type="match status" value="1"/>
</dbReference>
<feature type="domain" description="Metallo-beta-lactamase" evidence="7">
    <location>
        <begin position="23"/>
        <end position="188"/>
    </location>
</feature>
<comment type="catalytic activity">
    <reaction evidence="5">
        <text>a ribonucleotidyl-ribonucleotide-RNA + H2O = a 3'-end ribonucleotide-RNA + a 5'-end 5'-phospho-ribonucleoside-RNA + H(+)</text>
        <dbReference type="Rhea" id="RHEA:68096"/>
        <dbReference type="Rhea" id="RHEA-COMP:15179"/>
        <dbReference type="Rhea" id="RHEA-COMP:17355"/>
        <dbReference type="Rhea" id="RHEA-COMP:17428"/>
        <dbReference type="ChEBI" id="CHEBI:15377"/>
        <dbReference type="ChEBI" id="CHEBI:15378"/>
        <dbReference type="ChEBI" id="CHEBI:74896"/>
        <dbReference type="ChEBI" id="CHEBI:138282"/>
        <dbReference type="ChEBI" id="CHEBI:173118"/>
    </reaction>
    <physiologicalReaction direction="left-to-right" evidence="5">
        <dbReference type="Rhea" id="RHEA:68097"/>
    </physiologicalReaction>
</comment>
<evidence type="ECO:0000256" key="2">
    <source>
        <dbReference type="ARBA" id="ARBA00011738"/>
    </source>
</evidence>
<dbReference type="SMART" id="SM00849">
    <property type="entry name" value="Lactamase_B"/>
    <property type="match status" value="1"/>
</dbReference>
<evidence type="ECO:0000259" key="7">
    <source>
        <dbReference type="SMART" id="SM00849"/>
    </source>
</evidence>
<comment type="subcellular location">
    <subcellularLocation>
        <location evidence="1">Cytoplasm</location>
        <location evidence="1">Cytosol</location>
    </subcellularLocation>
</comment>
<evidence type="ECO:0000256" key="6">
    <source>
        <dbReference type="ARBA" id="ARBA00045869"/>
    </source>
</evidence>
<reference evidence="9" key="1">
    <citation type="submission" date="2025-08" db="UniProtKB">
        <authorList>
            <consortium name="RefSeq"/>
        </authorList>
    </citation>
    <scope>IDENTIFICATION</scope>
    <source>
        <tissue evidence="9">Silk gland</tissue>
    </source>
</reference>
<evidence type="ECO:0000256" key="3">
    <source>
        <dbReference type="ARBA" id="ARBA00014856"/>
    </source>
</evidence>
<dbReference type="GeneID" id="114246661"/>
<evidence type="ECO:0000256" key="5">
    <source>
        <dbReference type="ARBA" id="ARBA00044690"/>
    </source>
</evidence>
<dbReference type="InterPro" id="IPR039344">
    <property type="entry name" value="MBLAC1"/>
</dbReference>
<dbReference type="OrthoDB" id="10250730at2759"/>
<name>A0A6J2K0C1_BOMMA</name>
<proteinExistence type="predicted"/>
<dbReference type="Gene3D" id="3.60.15.10">
    <property type="entry name" value="Ribonuclease Z/Hydroxyacylglutathione hydrolase-like"/>
    <property type="match status" value="1"/>
</dbReference>
<dbReference type="PANTHER" id="PTHR23200">
    <property type="entry name" value="METALLO-BETA-LACTAMASE DOMAIN-CONTAINING PROTEIN 1"/>
    <property type="match status" value="1"/>
</dbReference>
<dbReference type="KEGG" id="bman:114246661"/>
<keyword evidence="8" id="KW-1185">Reference proteome</keyword>
<evidence type="ECO:0000256" key="1">
    <source>
        <dbReference type="ARBA" id="ARBA00004514"/>
    </source>
</evidence>
<dbReference type="InterPro" id="IPR001279">
    <property type="entry name" value="Metallo-B-lactamas"/>
</dbReference>
<dbReference type="RefSeq" id="XP_028035123.1">
    <property type="nucleotide sequence ID" value="XM_028179322.1"/>
</dbReference>
<dbReference type="Proteomes" id="UP000504629">
    <property type="component" value="Unplaced"/>
</dbReference>
<dbReference type="Pfam" id="PF00753">
    <property type="entry name" value="Lactamase_B"/>
    <property type="match status" value="1"/>
</dbReference>
<gene>
    <name evidence="9" type="primary">LOC114246661</name>
</gene>
<protein>
    <recommendedName>
        <fullName evidence="3">Metallo-beta-lactamase domain-containing protein 1</fullName>
    </recommendedName>
    <alternativeName>
        <fullName evidence="4">Endoribonuclease MBLAC1</fullName>
    </alternativeName>
</protein>
<comment type="function">
    <text evidence="6">Endoribonuclease that catalyzes the hydrolysis of histone-coding pre-mRNA 3'-end. Involved in histone pre-mRNA processing during the S-phase of the cell cycle, which is required for entering/progressing through S-phase. Cleaves histone pre-mRNA at a major and a minor cleavage site after the 5'-ACCCA-3' and the 5'-ACCCACA-3' sequence, respectively, and located downstream of the stem-loop. May require the presence of the HDE element located at the histone pre-RNA 3'-end to avoid non-specific cleavage.</text>
</comment>